<evidence type="ECO:0000313" key="2">
    <source>
        <dbReference type="Proteomes" id="UP000254741"/>
    </source>
</evidence>
<dbReference type="Proteomes" id="UP000254741">
    <property type="component" value="Unassembled WGS sequence"/>
</dbReference>
<dbReference type="AlphaFoldDB" id="A0A379T423"/>
<gene>
    <name evidence="1" type="ORF">NCTC8297_00032</name>
</gene>
<dbReference type="EMBL" id="UGXG01000001">
    <property type="protein sequence ID" value="SUG44876.1"/>
    <property type="molecule type" value="Genomic_DNA"/>
</dbReference>
<protein>
    <submittedName>
        <fullName evidence="1">Uncharacterized protein</fullName>
    </submittedName>
</protein>
<sequence>MDDASFRSCHTEHNLLSGTAEIKGGKGVGFNLCGFLPVADNGRGAGAVLLNFRVPQTLMCGDFGKNSQADPHIRQNRRR</sequence>
<accession>A0A379T423</accession>
<reference evidence="1 2" key="1">
    <citation type="submission" date="2018-06" db="EMBL/GenBank/DDBJ databases">
        <authorList>
            <consortium name="Pathogen Informatics"/>
            <person name="Doyle S."/>
        </authorList>
    </citation>
    <scope>NUCLEOTIDE SEQUENCE [LARGE SCALE GENOMIC DNA]</scope>
    <source>
        <strain evidence="1 2">NCTC8297</strain>
    </source>
</reference>
<organism evidence="1 2">
    <name type="scientific">Salmonella enterica subsp. arizonae</name>
    <dbReference type="NCBI Taxonomy" id="59203"/>
    <lineage>
        <taxon>Bacteria</taxon>
        <taxon>Pseudomonadati</taxon>
        <taxon>Pseudomonadota</taxon>
        <taxon>Gammaproteobacteria</taxon>
        <taxon>Enterobacterales</taxon>
        <taxon>Enterobacteriaceae</taxon>
        <taxon>Salmonella</taxon>
    </lineage>
</organism>
<evidence type="ECO:0000313" key="1">
    <source>
        <dbReference type="EMBL" id="SUG44876.1"/>
    </source>
</evidence>
<name>A0A379T423_SALER</name>
<proteinExistence type="predicted"/>